<organism evidence="3 4">
    <name type="scientific">Effusibacillus dendaii</name>
    <dbReference type="NCBI Taxonomy" id="2743772"/>
    <lineage>
        <taxon>Bacteria</taxon>
        <taxon>Bacillati</taxon>
        <taxon>Bacillota</taxon>
        <taxon>Bacilli</taxon>
        <taxon>Bacillales</taxon>
        <taxon>Alicyclobacillaceae</taxon>
        <taxon>Effusibacillus</taxon>
    </lineage>
</organism>
<dbReference type="AlphaFoldDB" id="A0A7I8DDU3"/>
<evidence type="ECO:0000259" key="2">
    <source>
        <dbReference type="Pfam" id="PF05239"/>
    </source>
</evidence>
<sequence>MIKVSELQSKDVVDIGDGKRLGTVGDLDIDLENGVVTAIVVPSGGRFFGLFGGGQDYVIPWDQIIKIGADVVLVELNPVRTHVPPKSGSAKSTGSAKSATGSVKNTGSTAPSYEESEGY</sequence>
<dbReference type="Pfam" id="PF05239">
    <property type="entry name" value="PRC"/>
    <property type="match status" value="1"/>
</dbReference>
<dbReference type="KEGG" id="eff:skT53_10460"/>
<dbReference type="Gene3D" id="2.30.30.240">
    <property type="entry name" value="PRC-barrel domain"/>
    <property type="match status" value="1"/>
</dbReference>
<keyword evidence="4" id="KW-1185">Reference proteome</keyword>
<feature type="compositionally biased region" description="Low complexity" evidence="1">
    <location>
        <begin position="86"/>
        <end position="102"/>
    </location>
</feature>
<proteinExistence type="predicted"/>
<name>A0A7I8DDU3_9BACL</name>
<dbReference type="InterPro" id="IPR027275">
    <property type="entry name" value="PRC-brl_dom"/>
</dbReference>
<evidence type="ECO:0000256" key="1">
    <source>
        <dbReference type="SAM" id="MobiDB-lite"/>
    </source>
</evidence>
<dbReference type="SUPFAM" id="SSF50346">
    <property type="entry name" value="PRC-barrel domain"/>
    <property type="match status" value="1"/>
</dbReference>
<dbReference type="InterPro" id="IPR011033">
    <property type="entry name" value="PRC_barrel-like_sf"/>
</dbReference>
<dbReference type="InterPro" id="IPR014238">
    <property type="entry name" value="Spore_YlmC/YmxH"/>
</dbReference>
<accession>A0A7I8DDU3</accession>
<reference evidence="3 4" key="1">
    <citation type="submission" date="2020-08" db="EMBL/GenBank/DDBJ databases">
        <title>Complete Genome Sequence of Effusibacillus dendaii Strain skT53, Isolated from Farmland soil.</title>
        <authorList>
            <person name="Konishi T."/>
            <person name="Kawasaki H."/>
        </authorList>
    </citation>
    <scope>NUCLEOTIDE SEQUENCE [LARGE SCALE GENOMIC DNA]</scope>
    <source>
        <strain evidence="4">skT53</strain>
    </source>
</reference>
<dbReference type="Proteomes" id="UP000593802">
    <property type="component" value="Chromosome"/>
</dbReference>
<dbReference type="PANTHER" id="PTHR40061:SF1">
    <property type="entry name" value="SPORULATION PROTEIN YLMC-RELATED"/>
    <property type="match status" value="1"/>
</dbReference>
<dbReference type="RefSeq" id="WP_200760102.1">
    <property type="nucleotide sequence ID" value="NZ_AP023366.1"/>
</dbReference>
<evidence type="ECO:0000313" key="4">
    <source>
        <dbReference type="Proteomes" id="UP000593802"/>
    </source>
</evidence>
<feature type="region of interest" description="Disordered" evidence="1">
    <location>
        <begin position="81"/>
        <end position="119"/>
    </location>
</feature>
<gene>
    <name evidence="3" type="ORF">skT53_10460</name>
</gene>
<feature type="domain" description="PRC-barrel" evidence="2">
    <location>
        <begin position="2"/>
        <end position="75"/>
    </location>
</feature>
<evidence type="ECO:0000313" key="3">
    <source>
        <dbReference type="EMBL" id="BCJ86061.1"/>
    </source>
</evidence>
<dbReference type="NCBIfam" id="TIGR02888">
    <property type="entry name" value="spore_YlmC_YmxH"/>
    <property type="match status" value="1"/>
</dbReference>
<dbReference type="PANTHER" id="PTHR40061">
    <property type="entry name" value="SPORULATION PROTEIN YLMC-RELATED"/>
    <property type="match status" value="1"/>
</dbReference>
<protein>
    <recommendedName>
        <fullName evidence="2">PRC-barrel domain-containing protein</fullName>
    </recommendedName>
</protein>
<dbReference type="EMBL" id="AP023366">
    <property type="protein sequence ID" value="BCJ86061.1"/>
    <property type="molecule type" value="Genomic_DNA"/>
</dbReference>